<dbReference type="NCBIfam" id="NF000996">
    <property type="entry name" value="PRK00105.1"/>
    <property type="match status" value="1"/>
</dbReference>
<reference evidence="11 12" key="1">
    <citation type="submission" date="2018-12" db="EMBL/GenBank/DDBJ databases">
        <title>First genome draft of Desulfovibrio legallis sp. nov.</title>
        <authorList>
            <person name="Ben Dhia O."/>
            <person name="Najjari A."/>
            <person name="Ferjani R."/>
            <person name="Fhoula I."/>
            <person name="Fardeau M.-L."/>
            <person name="Boudabbous A."/>
            <person name="Ouzari H.I."/>
        </authorList>
    </citation>
    <scope>NUCLEOTIDE SEQUENCE [LARGE SCALE GENOMIC DNA]</scope>
    <source>
        <strain evidence="11 12">H1T</strain>
    </source>
</reference>
<evidence type="ECO:0000256" key="2">
    <source>
        <dbReference type="ARBA" id="ARBA00007110"/>
    </source>
</evidence>
<comment type="function">
    <text evidence="10">Catalyzes the synthesis of alpha-ribazole-5'-phosphate from nicotinate mononucleotide (NAMN) and 5,6-dimethylbenzimidazole (DMB).</text>
</comment>
<dbReference type="UniPathway" id="UPA00061">
    <property type="reaction ID" value="UER00516"/>
</dbReference>
<evidence type="ECO:0000256" key="8">
    <source>
        <dbReference type="ARBA" id="ARBA00030686"/>
    </source>
</evidence>
<proteinExistence type="inferred from homology"/>
<dbReference type="SUPFAM" id="SSF52733">
    <property type="entry name" value="Nicotinate mononucleotide:5,6-dimethylbenzimidazole phosphoribosyltransferase (CobT)"/>
    <property type="match status" value="1"/>
</dbReference>
<evidence type="ECO:0000256" key="3">
    <source>
        <dbReference type="ARBA" id="ARBA00011991"/>
    </source>
</evidence>
<dbReference type="AlphaFoldDB" id="A0A6H3F9I2"/>
<dbReference type="CDD" id="cd02439">
    <property type="entry name" value="DMB-PRT_CobT"/>
    <property type="match status" value="1"/>
</dbReference>
<comment type="similarity">
    <text evidence="2 10">Belongs to the CobT family.</text>
</comment>
<dbReference type="InterPro" id="IPR036087">
    <property type="entry name" value="Nict_dMeBzImd_PRibTrfase_sf"/>
</dbReference>
<dbReference type="InterPro" id="IPR017846">
    <property type="entry name" value="Nict_dMeBzImd_PRibTrfase_bact"/>
</dbReference>
<dbReference type="EMBL" id="SIXC01000017">
    <property type="protein sequence ID" value="TBH78257.1"/>
    <property type="molecule type" value="Genomic_DNA"/>
</dbReference>
<dbReference type="HAMAP" id="MF_00230">
    <property type="entry name" value="CobT"/>
    <property type="match status" value="1"/>
</dbReference>
<keyword evidence="7 10" id="KW-0808">Transferase</keyword>
<comment type="caution">
    <text evidence="11">The sequence shown here is derived from an EMBL/GenBank/DDBJ whole genome shotgun (WGS) entry which is preliminary data.</text>
</comment>
<gene>
    <name evidence="10 11" type="primary">cobT</name>
    <name evidence="11" type="ORF">EB812_11090</name>
</gene>
<protein>
    <recommendedName>
        <fullName evidence="4 10">Nicotinate-nucleotide--dimethylbenzimidazole phosphoribosyltransferase</fullName>
        <shortName evidence="10">NN:DBI PRT</shortName>
        <ecNumber evidence="3 10">2.4.2.21</ecNumber>
    </recommendedName>
    <alternativeName>
        <fullName evidence="8 10">N(1)-alpha-phosphoribosyltransferase</fullName>
    </alternativeName>
</protein>
<dbReference type="PANTHER" id="PTHR43463">
    <property type="entry name" value="NICOTINATE-NUCLEOTIDE--DIMETHYLBENZIMIDAZOLE PHOSPHORIBOSYLTRANSFERASE"/>
    <property type="match status" value="1"/>
</dbReference>
<evidence type="ECO:0000313" key="11">
    <source>
        <dbReference type="EMBL" id="TBH78257.1"/>
    </source>
</evidence>
<keyword evidence="6 10" id="KW-0328">Glycosyltransferase</keyword>
<feature type="active site" description="Proton acceptor" evidence="10">
    <location>
        <position position="332"/>
    </location>
</feature>
<evidence type="ECO:0000256" key="9">
    <source>
        <dbReference type="ARBA" id="ARBA00047340"/>
    </source>
</evidence>
<dbReference type="InterPro" id="IPR003200">
    <property type="entry name" value="Nict_dMeBzImd_PRibTrfase"/>
</dbReference>
<dbReference type="RefSeq" id="WP_118230551.1">
    <property type="nucleotide sequence ID" value="NZ_JAQDZC010000021.1"/>
</dbReference>
<evidence type="ECO:0000256" key="5">
    <source>
        <dbReference type="ARBA" id="ARBA00022573"/>
    </source>
</evidence>
<evidence type="ECO:0000256" key="4">
    <source>
        <dbReference type="ARBA" id="ARBA00015486"/>
    </source>
</evidence>
<dbReference type="InterPro" id="IPR023195">
    <property type="entry name" value="Nict_dMeBzImd_PRibTrfase_N"/>
</dbReference>
<evidence type="ECO:0000256" key="6">
    <source>
        <dbReference type="ARBA" id="ARBA00022676"/>
    </source>
</evidence>
<dbReference type="PANTHER" id="PTHR43463:SF1">
    <property type="entry name" value="NICOTINATE-NUCLEOTIDE--DIMETHYLBENZIMIDAZOLE PHOSPHORIBOSYLTRANSFERASE"/>
    <property type="match status" value="1"/>
</dbReference>
<dbReference type="Proteomes" id="UP000292919">
    <property type="component" value="Unassembled WGS sequence"/>
</dbReference>
<dbReference type="GO" id="GO:0009236">
    <property type="term" value="P:cobalamin biosynthetic process"/>
    <property type="evidence" value="ECO:0007669"/>
    <property type="project" value="UniProtKB-UniRule"/>
</dbReference>
<comment type="catalytic activity">
    <reaction evidence="9 10">
        <text>5,6-dimethylbenzimidazole + nicotinate beta-D-ribonucleotide = alpha-ribazole 5'-phosphate + nicotinate + H(+)</text>
        <dbReference type="Rhea" id="RHEA:11196"/>
        <dbReference type="ChEBI" id="CHEBI:15378"/>
        <dbReference type="ChEBI" id="CHEBI:15890"/>
        <dbReference type="ChEBI" id="CHEBI:32544"/>
        <dbReference type="ChEBI" id="CHEBI:57502"/>
        <dbReference type="ChEBI" id="CHEBI:57918"/>
        <dbReference type="EC" id="2.4.2.21"/>
    </reaction>
</comment>
<evidence type="ECO:0000256" key="1">
    <source>
        <dbReference type="ARBA" id="ARBA00005049"/>
    </source>
</evidence>
<evidence type="ECO:0000313" key="12">
    <source>
        <dbReference type="Proteomes" id="UP000292919"/>
    </source>
</evidence>
<comment type="pathway">
    <text evidence="1 10">Nucleoside biosynthesis; alpha-ribazole biosynthesis; alpha-ribazole from 5,6-dimethylbenzimidazole: step 1/2.</text>
</comment>
<dbReference type="NCBIfam" id="TIGR03160">
    <property type="entry name" value="cobT_DBIPRT"/>
    <property type="match status" value="1"/>
</dbReference>
<keyword evidence="5 10" id="KW-0169">Cobalamin biosynthesis</keyword>
<name>A0A6H3F9I2_9BACT</name>
<accession>A0A6H3F9I2</accession>
<dbReference type="GO" id="GO:0008939">
    <property type="term" value="F:nicotinate-nucleotide-dimethylbenzimidazole phosphoribosyltransferase activity"/>
    <property type="evidence" value="ECO:0007669"/>
    <property type="project" value="UniProtKB-UniRule"/>
</dbReference>
<dbReference type="Gene3D" id="1.10.1610.10">
    <property type="match status" value="1"/>
</dbReference>
<sequence>MTTALLQTIDPGLPLPADAPLLLEARSREAQARLDSLTKPQGSLGRLEELARRLYALRGERPLRVAPAVMLTVAGDHGVAAQKVSPFPQDVTRQMVHNFLRGGAAVNALCAASGMDLYVVDAGCAGGPFAPHPLLLDRRLGDGTADMSRGPAMSRKTCLEGLRRGVTLARELAARGYRCLGLGEMGIANSTAGAALTCALLHLSPEAMAGPGAGADPAMVHHKATVLHQALTANAGLLDEGDAVDALAALGGFELTLMAGLLLGAAAERLPVLVDGFICTAACVAALRIAPEAAPAVFLSHASAEPGHARMTAALADLLPAPLLRLDMRLGEGTGGAVAYNLLRCAAAVFNDMATFDEAGVAEKLP</sequence>
<dbReference type="Pfam" id="PF02277">
    <property type="entry name" value="DBI_PRT"/>
    <property type="match status" value="1"/>
</dbReference>
<dbReference type="EC" id="2.4.2.21" evidence="3 10"/>
<dbReference type="Gene3D" id="3.40.50.10210">
    <property type="match status" value="1"/>
</dbReference>
<dbReference type="FunFam" id="3.40.50.10210:FF:000001">
    <property type="entry name" value="Nicotinate-nucleotide--dimethylbenzimidazole phosphoribosyltransferase"/>
    <property type="match status" value="1"/>
</dbReference>
<keyword evidence="12" id="KW-1185">Reference proteome</keyword>
<evidence type="ECO:0000256" key="7">
    <source>
        <dbReference type="ARBA" id="ARBA00022679"/>
    </source>
</evidence>
<evidence type="ECO:0000256" key="10">
    <source>
        <dbReference type="HAMAP-Rule" id="MF_00230"/>
    </source>
</evidence>
<organism evidence="11 12">
    <name type="scientific">Desulfovibrio legallii</name>
    <dbReference type="NCBI Taxonomy" id="571438"/>
    <lineage>
        <taxon>Bacteria</taxon>
        <taxon>Pseudomonadati</taxon>
        <taxon>Thermodesulfobacteriota</taxon>
        <taxon>Desulfovibrionia</taxon>
        <taxon>Desulfovibrionales</taxon>
        <taxon>Desulfovibrionaceae</taxon>
        <taxon>Desulfovibrio</taxon>
    </lineage>
</organism>